<dbReference type="GeneID" id="63716535"/>
<evidence type="ECO:0000256" key="5">
    <source>
        <dbReference type="SAM" id="Phobius"/>
    </source>
</evidence>
<gene>
    <name evidence="8" type="ORF">DCS_03892</name>
</gene>
<evidence type="ECO:0000313" key="8">
    <source>
        <dbReference type="EMBL" id="KYK56886.1"/>
    </source>
</evidence>
<dbReference type="EMBL" id="LAYC01000002">
    <property type="protein sequence ID" value="KYK56886.1"/>
    <property type="molecule type" value="Genomic_DNA"/>
</dbReference>
<evidence type="ECO:0000256" key="3">
    <source>
        <dbReference type="ARBA" id="ARBA00022840"/>
    </source>
</evidence>
<dbReference type="STRING" id="98403.A0A151GIH1"/>
<comment type="caution">
    <text evidence="8">The sequence shown here is derived from an EMBL/GenBank/DDBJ whole genome shotgun (WGS) entry which is preliminary data.</text>
</comment>
<evidence type="ECO:0000313" key="9">
    <source>
        <dbReference type="Proteomes" id="UP000076580"/>
    </source>
</evidence>
<dbReference type="Proteomes" id="UP000076580">
    <property type="component" value="Chromosome 02"/>
</dbReference>
<feature type="signal peptide" evidence="6">
    <location>
        <begin position="1"/>
        <end position="21"/>
    </location>
</feature>
<dbReference type="Pfam" id="PF21314">
    <property type="entry name" value="TM_ErbB1"/>
    <property type="match status" value="1"/>
</dbReference>
<name>A0A151GIH1_DRECN</name>
<reference evidence="8 9" key="1">
    <citation type="journal article" date="2016" name="Sci. Rep.">
        <title>Insights into Adaptations to a Near-Obligate Nematode Endoparasitic Lifestyle from the Finished Genome of Drechmeria coniospora.</title>
        <authorList>
            <person name="Zhang L."/>
            <person name="Zhou Z."/>
            <person name="Guo Q."/>
            <person name="Fokkens L."/>
            <person name="Miskei M."/>
            <person name="Pocsi I."/>
            <person name="Zhang W."/>
            <person name="Chen M."/>
            <person name="Wang L."/>
            <person name="Sun Y."/>
            <person name="Donzelli B.G."/>
            <person name="Gibson D.M."/>
            <person name="Nelson D.R."/>
            <person name="Luo J.G."/>
            <person name="Rep M."/>
            <person name="Liu H."/>
            <person name="Yang S."/>
            <person name="Wang J."/>
            <person name="Krasnoff S.B."/>
            <person name="Xu Y."/>
            <person name="Molnar I."/>
            <person name="Lin M."/>
        </authorList>
    </citation>
    <scope>NUCLEOTIDE SEQUENCE [LARGE SCALE GENOMIC DNA]</scope>
    <source>
        <strain evidence="8 9">ARSEF 6962</strain>
    </source>
</reference>
<keyword evidence="2" id="KW-0547">Nucleotide-binding</keyword>
<dbReference type="AlphaFoldDB" id="A0A151GIH1"/>
<organism evidence="8 9">
    <name type="scientific">Drechmeria coniospora</name>
    <name type="common">Nematophagous fungus</name>
    <name type="synonym">Meria coniospora</name>
    <dbReference type="NCBI Taxonomy" id="98403"/>
    <lineage>
        <taxon>Eukaryota</taxon>
        <taxon>Fungi</taxon>
        <taxon>Dikarya</taxon>
        <taxon>Ascomycota</taxon>
        <taxon>Pezizomycotina</taxon>
        <taxon>Sordariomycetes</taxon>
        <taxon>Hypocreomycetidae</taxon>
        <taxon>Hypocreales</taxon>
        <taxon>Ophiocordycipitaceae</taxon>
        <taxon>Drechmeria</taxon>
    </lineage>
</organism>
<sequence>MRRITAILMALGAALPAVASGHGPERPWMLPRETGSIQMSEQQLIMGISPRPTPAPQPRELVARMELLPRLEGYTMGPATCGYVANSGNSFTCVANAATCATENGYLGCCQPNQRCTRIQTVCLDYAASKAGKCALLADFHTVCCSSEAPACFTYLMTRTGSVSDVGSIYTALACQTSSGSAALLDYDPAWSKTHSFPSGVVTSGATAAPADGGANDNGSSKTKVGAIAGGVVGGVVFLLLICAGIFLLIRRRNKKKAKSGAPSSTQPPMTQQAQQSLQEGHGHNESRPQSFHPYDPRMSVYSQGQMYNGNGGYMPYTPQHAQPYPLPHGAYPQPGAAGFPLSSMGSPPPHTTPSPSMMTEGEHAWPSSPHGTMSTAAAENHPPQELATNAPLGNEANRAELG</sequence>
<dbReference type="RefSeq" id="XP_040656238.1">
    <property type="nucleotide sequence ID" value="XM_040801205.1"/>
</dbReference>
<keyword evidence="5" id="KW-1133">Transmembrane helix</keyword>
<feature type="compositionally biased region" description="Polar residues" evidence="4">
    <location>
        <begin position="262"/>
        <end position="279"/>
    </location>
</feature>
<feature type="chain" id="PRO_5007580593" description="Epidermal growth factor receptor-like transmembrane-juxtamembrane segment domain-containing protein" evidence="6">
    <location>
        <begin position="22"/>
        <end position="403"/>
    </location>
</feature>
<dbReference type="InterPro" id="IPR049328">
    <property type="entry name" value="TM_ErbB1"/>
</dbReference>
<keyword evidence="5" id="KW-0472">Membrane</keyword>
<keyword evidence="3" id="KW-0067">ATP-binding</keyword>
<feature type="transmembrane region" description="Helical" evidence="5">
    <location>
        <begin position="225"/>
        <end position="250"/>
    </location>
</feature>
<dbReference type="GO" id="GO:0005524">
    <property type="term" value="F:ATP binding"/>
    <property type="evidence" value="ECO:0007669"/>
    <property type="project" value="UniProtKB-KW"/>
</dbReference>
<accession>A0A151GIH1</accession>
<evidence type="ECO:0000259" key="7">
    <source>
        <dbReference type="Pfam" id="PF21314"/>
    </source>
</evidence>
<evidence type="ECO:0000256" key="6">
    <source>
        <dbReference type="SAM" id="SignalP"/>
    </source>
</evidence>
<proteinExistence type="predicted"/>
<keyword evidence="1" id="KW-0597">Phosphoprotein</keyword>
<dbReference type="Gene3D" id="1.20.5.510">
    <property type="entry name" value="Single helix bin"/>
    <property type="match status" value="1"/>
</dbReference>
<evidence type="ECO:0000256" key="4">
    <source>
        <dbReference type="SAM" id="MobiDB-lite"/>
    </source>
</evidence>
<protein>
    <recommendedName>
        <fullName evidence="7">Epidermal growth factor receptor-like transmembrane-juxtamembrane segment domain-containing protein</fullName>
    </recommendedName>
</protein>
<evidence type="ECO:0000256" key="2">
    <source>
        <dbReference type="ARBA" id="ARBA00022741"/>
    </source>
</evidence>
<evidence type="ECO:0000256" key="1">
    <source>
        <dbReference type="ARBA" id="ARBA00022553"/>
    </source>
</evidence>
<keyword evidence="5" id="KW-0812">Transmembrane</keyword>
<keyword evidence="6" id="KW-0732">Signal</keyword>
<keyword evidence="9" id="KW-1185">Reference proteome</keyword>
<feature type="domain" description="Epidermal growth factor receptor-like transmembrane-juxtamembrane segment" evidence="7">
    <location>
        <begin position="228"/>
        <end position="257"/>
    </location>
</feature>
<feature type="region of interest" description="Disordered" evidence="4">
    <location>
        <begin position="258"/>
        <end position="403"/>
    </location>
</feature>
<dbReference type="InParanoid" id="A0A151GIH1"/>